<protein>
    <submittedName>
        <fullName evidence="2">Uncharacterized protein</fullName>
    </submittedName>
</protein>
<dbReference type="KEGG" id="kcm:ABWK59_07555"/>
<feature type="region of interest" description="Disordered" evidence="1">
    <location>
        <begin position="1"/>
        <end position="21"/>
    </location>
</feature>
<name>A0AAU8JUL1_9ACTN</name>
<gene>
    <name evidence="2" type="ORF">ABWK59_07555</name>
</gene>
<dbReference type="EMBL" id="CP159872">
    <property type="protein sequence ID" value="XCM78799.1"/>
    <property type="molecule type" value="Genomic_DNA"/>
</dbReference>
<reference evidence="2" key="1">
    <citation type="submission" date="2024-06" db="EMBL/GenBank/DDBJ databases">
        <title>The genome sequences of Kitasatospora sp. strain HUAS MG31.</title>
        <authorList>
            <person name="Mo P."/>
        </authorList>
    </citation>
    <scope>NUCLEOTIDE SEQUENCE</scope>
    <source>
        <strain evidence="2">HUAS MG31</strain>
    </source>
</reference>
<sequence length="58" mass="5967">MPAHRPAAGPGEADLDGLPGDLVRPLDGDAVDGTPAGRVVTVRVVAVDLLRERVTVEP</sequence>
<evidence type="ECO:0000256" key="1">
    <source>
        <dbReference type="SAM" id="MobiDB-lite"/>
    </source>
</evidence>
<dbReference type="AlphaFoldDB" id="A0AAU8JUL1"/>
<proteinExistence type="predicted"/>
<accession>A0AAU8JUL1</accession>
<organism evidence="2">
    <name type="scientific">Kitasatospora camelliae</name>
    <dbReference type="NCBI Taxonomy" id="3156397"/>
    <lineage>
        <taxon>Bacteria</taxon>
        <taxon>Bacillati</taxon>
        <taxon>Actinomycetota</taxon>
        <taxon>Actinomycetes</taxon>
        <taxon>Kitasatosporales</taxon>
        <taxon>Streptomycetaceae</taxon>
        <taxon>Kitasatospora</taxon>
    </lineage>
</organism>
<evidence type="ECO:0000313" key="2">
    <source>
        <dbReference type="EMBL" id="XCM78799.1"/>
    </source>
</evidence>
<dbReference type="RefSeq" id="WP_354638972.1">
    <property type="nucleotide sequence ID" value="NZ_CP159872.1"/>
</dbReference>